<dbReference type="SUPFAM" id="SSF110857">
    <property type="entry name" value="Gamma-glutamyl cyclotransferase-like"/>
    <property type="match status" value="1"/>
</dbReference>
<dbReference type="PANTHER" id="PTHR14359">
    <property type="entry name" value="HOMO-OLIGOMERIC FLAVIN CONTAINING CYS DECARBOXYLASE FAMILY"/>
    <property type="match status" value="1"/>
</dbReference>
<feature type="domain" description="Flavoprotein" evidence="7">
    <location>
        <begin position="61"/>
        <end position="225"/>
    </location>
</feature>
<organism evidence="8 9">
    <name type="scientific">Ditylenchus destructor</name>
    <dbReference type="NCBI Taxonomy" id="166010"/>
    <lineage>
        <taxon>Eukaryota</taxon>
        <taxon>Metazoa</taxon>
        <taxon>Ecdysozoa</taxon>
        <taxon>Nematoda</taxon>
        <taxon>Chromadorea</taxon>
        <taxon>Rhabditida</taxon>
        <taxon>Tylenchina</taxon>
        <taxon>Tylenchomorpha</taxon>
        <taxon>Sphaerularioidea</taxon>
        <taxon>Anguinidae</taxon>
        <taxon>Anguininae</taxon>
        <taxon>Ditylenchus</taxon>
    </lineage>
</organism>
<dbReference type="InterPro" id="IPR006840">
    <property type="entry name" value="ChaC"/>
</dbReference>
<dbReference type="Pfam" id="PF02441">
    <property type="entry name" value="Flavoprotein"/>
    <property type="match status" value="1"/>
</dbReference>
<reference evidence="8" key="1">
    <citation type="submission" date="2022-01" db="EMBL/GenBank/DDBJ databases">
        <title>Genome Sequence Resource for Two Populations of Ditylenchus destructor, the Migratory Endoparasitic Phytonematode.</title>
        <authorList>
            <person name="Zhang H."/>
            <person name="Lin R."/>
            <person name="Xie B."/>
        </authorList>
    </citation>
    <scope>NUCLEOTIDE SEQUENCE</scope>
    <source>
        <strain evidence="8">BazhouSP</strain>
    </source>
</reference>
<dbReference type="GO" id="GO:0015937">
    <property type="term" value="P:coenzyme A biosynthetic process"/>
    <property type="evidence" value="ECO:0007669"/>
    <property type="project" value="UniProtKB-KW"/>
</dbReference>
<dbReference type="AlphaFoldDB" id="A0AAD4NA13"/>
<dbReference type="GO" id="GO:0006751">
    <property type="term" value="P:glutathione catabolic process"/>
    <property type="evidence" value="ECO:0007669"/>
    <property type="project" value="InterPro"/>
</dbReference>
<accession>A0AAD4NA13</accession>
<evidence type="ECO:0000256" key="6">
    <source>
        <dbReference type="ARBA" id="ARBA00048073"/>
    </source>
</evidence>
<evidence type="ECO:0000313" key="8">
    <source>
        <dbReference type="EMBL" id="KAI1720653.1"/>
    </source>
</evidence>
<dbReference type="Gene3D" id="3.40.50.1950">
    <property type="entry name" value="Flavin prenyltransferase-like"/>
    <property type="match status" value="1"/>
</dbReference>
<keyword evidence="3" id="KW-0173">Coenzyme A biosynthesis</keyword>
<comment type="similarity">
    <text evidence="1">Belongs to the gamma-glutamylcyclotransferase family. ChaC subfamily.</text>
</comment>
<evidence type="ECO:0000256" key="2">
    <source>
        <dbReference type="ARBA" id="ARBA00012344"/>
    </source>
</evidence>
<comment type="catalytic activity">
    <reaction evidence="6">
        <text>glutathione = L-cysteinylglycine + 5-oxo-L-proline</text>
        <dbReference type="Rhea" id="RHEA:47724"/>
        <dbReference type="ChEBI" id="CHEBI:57925"/>
        <dbReference type="ChEBI" id="CHEBI:58402"/>
        <dbReference type="ChEBI" id="CHEBI:61694"/>
        <dbReference type="EC" id="4.3.2.7"/>
    </reaction>
</comment>
<dbReference type="GO" id="GO:0004633">
    <property type="term" value="F:phosphopantothenoylcysteine decarboxylase activity"/>
    <property type="evidence" value="ECO:0007669"/>
    <property type="project" value="TreeGrafter"/>
</dbReference>
<keyword evidence="4" id="KW-0456">Lyase</keyword>
<dbReference type="GO" id="GO:0071513">
    <property type="term" value="C:phosphopantothenoylcysteine decarboxylase complex"/>
    <property type="evidence" value="ECO:0007669"/>
    <property type="project" value="TreeGrafter"/>
</dbReference>
<dbReference type="GO" id="GO:0010181">
    <property type="term" value="F:FMN binding"/>
    <property type="evidence" value="ECO:0007669"/>
    <property type="project" value="TreeGrafter"/>
</dbReference>
<name>A0AAD4NA13_9BILA</name>
<evidence type="ECO:0000256" key="4">
    <source>
        <dbReference type="ARBA" id="ARBA00023239"/>
    </source>
</evidence>
<dbReference type="EC" id="4.3.2.7" evidence="2"/>
<proteinExistence type="inferred from homology"/>
<dbReference type="Proteomes" id="UP001201812">
    <property type="component" value="Unassembled WGS sequence"/>
</dbReference>
<dbReference type="InterPro" id="IPR036551">
    <property type="entry name" value="Flavin_trans-like"/>
</dbReference>
<dbReference type="Pfam" id="PF04752">
    <property type="entry name" value="ChaC"/>
    <property type="match status" value="1"/>
</dbReference>
<evidence type="ECO:0000259" key="7">
    <source>
        <dbReference type="Pfam" id="PF02441"/>
    </source>
</evidence>
<evidence type="ECO:0000256" key="1">
    <source>
        <dbReference type="ARBA" id="ARBA00009662"/>
    </source>
</evidence>
<dbReference type="InterPro" id="IPR036568">
    <property type="entry name" value="GGCT-like_sf"/>
</dbReference>
<comment type="similarity">
    <text evidence="5">Belongs to the HFCD (homooligomeric flavin containing Cys decarboxylase) superfamily.</text>
</comment>
<comment type="caution">
    <text evidence="8">The sequence shown here is derived from an EMBL/GenBank/DDBJ whole genome shotgun (WGS) entry which is preliminary data.</text>
</comment>
<evidence type="ECO:0000313" key="9">
    <source>
        <dbReference type="Proteomes" id="UP001201812"/>
    </source>
</evidence>
<gene>
    <name evidence="8" type="ORF">DdX_04895</name>
</gene>
<dbReference type="GO" id="GO:0061928">
    <property type="term" value="F:glutathione specific gamma-glutamylcyclotransferase activity"/>
    <property type="evidence" value="ECO:0007669"/>
    <property type="project" value="UniProtKB-EC"/>
</dbReference>
<evidence type="ECO:0000256" key="3">
    <source>
        <dbReference type="ARBA" id="ARBA00022993"/>
    </source>
</evidence>
<dbReference type="EMBL" id="JAKKPZ010000005">
    <property type="protein sequence ID" value="KAI1720653.1"/>
    <property type="molecule type" value="Genomic_DNA"/>
</dbReference>
<dbReference type="Gene3D" id="3.10.490.10">
    <property type="entry name" value="Gamma-glutamyl cyclotransferase-like"/>
    <property type="match status" value="1"/>
</dbReference>
<dbReference type="SUPFAM" id="SSF52507">
    <property type="entry name" value="Homo-oligomeric flavin-containing Cys decarboxylases, HFCD"/>
    <property type="match status" value="1"/>
</dbReference>
<evidence type="ECO:0000256" key="5">
    <source>
        <dbReference type="ARBA" id="ARBA00038350"/>
    </source>
</evidence>
<dbReference type="CDD" id="cd06661">
    <property type="entry name" value="GGCT_like"/>
    <property type="match status" value="1"/>
</dbReference>
<protein>
    <recommendedName>
        <fullName evidence="2">glutathione-specific gamma-glutamylcyclotransferase</fullName>
        <ecNumber evidence="2">4.3.2.7</ecNumber>
    </recommendedName>
</protein>
<dbReference type="InterPro" id="IPR003382">
    <property type="entry name" value="Flavoprotein"/>
</dbReference>
<keyword evidence="9" id="KW-1185">Reference proteome</keyword>
<dbReference type="PANTHER" id="PTHR14359:SF6">
    <property type="entry name" value="PHOSPHOPANTOTHENOYLCYSTEINE DECARBOXYLASE"/>
    <property type="match status" value="1"/>
</dbReference>
<sequence length="487" mass="55572">MSQEPPLKRPVIEDFGNNTVSGNIIKGEQRGETENEVIAVTPYREPFDSTHRLIRAAGKFHLLLAVTGSVAAIKVQELIAELYRLAPRDKLVIKVVTTLAAKNFFEPKDIQEIVYEDHDEWNMWKKRGDPVLHIELRKWADLLLIAPLDANTLAKTAHGICDNLVSSVIRAWDQEKPLYFAPAMNTCMWNNPLTYQQLKTLKELLLFKEIPPIEKELMCGDKGYGAMASLQMIASIVASEIKNKFAGHSRLISAAFLNSNVYFLLAATNFKCSIMWVFGYGSLLWYQDFPYVDAVPGVVTDYVRRFWQLSPDHRGTPERPGRTVTLVPQTGGTCWGMAFKIPDYAVESSLAYLNFRERAGYRMETVKFYPDNGSEPFDLNVYISIEEEQNIYNAGPTAEEEIVKTIITSRGKSGSNLEYALRLADCQRRLAPHHSDDHLFEIETRLLEACERTRIKDEILRKLNYKLSYLIDRIEHEAESLVKEKVK</sequence>
<dbReference type="InterPro" id="IPR013024">
    <property type="entry name" value="GGCT-like"/>
</dbReference>